<dbReference type="InterPro" id="IPR004714">
    <property type="entry name" value="Cyt_oxidase_maturation_cbb3"/>
</dbReference>
<dbReference type="PANTHER" id="PTHR41532:SF1">
    <property type="entry name" value="FIXS PROTEIN"/>
    <property type="match status" value="1"/>
</dbReference>
<dbReference type="Proteomes" id="UP000823889">
    <property type="component" value="Unassembled WGS sequence"/>
</dbReference>
<evidence type="ECO:0000256" key="1">
    <source>
        <dbReference type="SAM" id="Phobius"/>
    </source>
</evidence>
<dbReference type="AlphaFoldDB" id="A0A9D2RH60"/>
<accession>A0A9D2RH60</accession>
<dbReference type="PANTHER" id="PTHR41532">
    <property type="entry name" value="FIXS PROTEIN"/>
    <property type="match status" value="1"/>
</dbReference>
<organism evidence="2 3">
    <name type="scientific">Candidatus Paenalcaligenes intestinipullorum</name>
    <dbReference type="NCBI Taxonomy" id="2838718"/>
    <lineage>
        <taxon>Bacteria</taxon>
        <taxon>Pseudomonadati</taxon>
        <taxon>Pseudomonadota</taxon>
        <taxon>Betaproteobacteria</taxon>
        <taxon>Burkholderiales</taxon>
        <taxon>Alcaligenaceae</taxon>
        <taxon>Paenalcaligenes</taxon>
    </lineage>
</organism>
<keyword evidence="1" id="KW-0472">Membrane</keyword>
<dbReference type="NCBIfam" id="TIGR00847">
    <property type="entry name" value="ccoS"/>
    <property type="match status" value="1"/>
</dbReference>
<evidence type="ECO:0000313" key="2">
    <source>
        <dbReference type="EMBL" id="HJD43874.1"/>
    </source>
</evidence>
<reference evidence="2" key="1">
    <citation type="journal article" date="2021" name="PeerJ">
        <title>Extensive microbial diversity within the chicken gut microbiome revealed by metagenomics and culture.</title>
        <authorList>
            <person name="Gilroy R."/>
            <person name="Ravi A."/>
            <person name="Getino M."/>
            <person name="Pursley I."/>
            <person name="Horton D.L."/>
            <person name="Alikhan N.F."/>
            <person name="Baker D."/>
            <person name="Gharbi K."/>
            <person name="Hall N."/>
            <person name="Watson M."/>
            <person name="Adriaenssens E.M."/>
            <person name="Foster-Nyarko E."/>
            <person name="Jarju S."/>
            <person name="Secka A."/>
            <person name="Antonio M."/>
            <person name="Oren A."/>
            <person name="Chaudhuri R.R."/>
            <person name="La Ragione R."/>
            <person name="Hildebrand F."/>
            <person name="Pallen M.J."/>
        </authorList>
    </citation>
    <scope>NUCLEOTIDE SEQUENCE</scope>
    <source>
        <strain evidence="2">9264</strain>
    </source>
</reference>
<dbReference type="EMBL" id="DWUQ01000044">
    <property type="protein sequence ID" value="HJD43874.1"/>
    <property type="molecule type" value="Genomic_DNA"/>
</dbReference>
<protein>
    <submittedName>
        <fullName evidence="2">Cbb3-type cytochrome oxidase assembly protein CcoS</fullName>
    </submittedName>
</protein>
<evidence type="ECO:0000313" key="3">
    <source>
        <dbReference type="Proteomes" id="UP000823889"/>
    </source>
</evidence>
<comment type="caution">
    <text evidence="2">The sequence shown here is derived from an EMBL/GenBank/DDBJ whole genome shotgun (WGS) entry which is preliminary data.</text>
</comment>
<gene>
    <name evidence="2" type="primary">ccoS</name>
    <name evidence="2" type="ORF">H9906_02455</name>
</gene>
<keyword evidence="1" id="KW-1133">Transmembrane helix</keyword>
<keyword evidence="1" id="KW-0812">Transmembrane</keyword>
<sequence>MLASLYILIPISLLFVLVIGAALWWAIFAGQFDDSKAAGESVLLDDDRTDHLVDDHKK</sequence>
<reference evidence="2" key="2">
    <citation type="submission" date="2021-04" db="EMBL/GenBank/DDBJ databases">
        <authorList>
            <person name="Gilroy R."/>
        </authorList>
    </citation>
    <scope>NUCLEOTIDE SEQUENCE</scope>
    <source>
        <strain evidence="2">9264</strain>
    </source>
</reference>
<dbReference type="Pfam" id="PF03597">
    <property type="entry name" value="FixS"/>
    <property type="match status" value="1"/>
</dbReference>
<feature type="transmembrane region" description="Helical" evidence="1">
    <location>
        <begin position="6"/>
        <end position="27"/>
    </location>
</feature>
<name>A0A9D2RH60_9BURK</name>
<proteinExistence type="predicted"/>